<comment type="caution">
    <text evidence="1">The sequence shown here is derived from an EMBL/GenBank/DDBJ whole genome shotgun (WGS) entry which is preliminary data.</text>
</comment>
<keyword evidence="2" id="KW-1185">Reference proteome</keyword>
<reference evidence="1 2" key="1">
    <citation type="journal article" date="2023" name="ACS Omega">
        <title>Identification of the Neoaspergillic Acid Biosynthesis Gene Cluster by Establishing an In Vitro CRISPR-Ribonucleoprotein Genetic System in Aspergillus melleus.</title>
        <authorList>
            <person name="Yuan B."/>
            <person name="Grau M.F."/>
            <person name="Murata R.M."/>
            <person name="Torok T."/>
            <person name="Venkateswaran K."/>
            <person name="Stajich J.E."/>
            <person name="Wang C.C.C."/>
        </authorList>
    </citation>
    <scope>NUCLEOTIDE SEQUENCE [LARGE SCALE GENOMIC DNA]</scope>
    <source>
        <strain evidence="1 2">IMV 1140</strain>
    </source>
</reference>
<sequence>MPSTEAIFNIDLTMSFDPSSNFIPSSKIDHVGITAPTDQFESLVEWYKKALVPLNYKELMRFPGAVGLGDEVPDFWISQTESNTPQNVHFAFTATDYHTVDAFYDAAIAAGGKCNGKPGLRTEYHPNYYGAFILDPRGNNVEMVLNSIVL</sequence>
<organism evidence="1 2">
    <name type="scientific">Aspergillus melleus</name>
    <dbReference type="NCBI Taxonomy" id="138277"/>
    <lineage>
        <taxon>Eukaryota</taxon>
        <taxon>Fungi</taxon>
        <taxon>Dikarya</taxon>
        <taxon>Ascomycota</taxon>
        <taxon>Pezizomycotina</taxon>
        <taxon>Eurotiomycetes</taxon>
        <taxon>Eurotiomycetidae</taxon>
        <taxon>Eurotiales</taxon>
        <taxon>Aspergillaceae</taxon>
        <taxon>Aspergillus</taxon>
        <taxon>Aspergillus subgen. Circumdati</taxon>
    </lineage>
</organism>
<name>A0ACC3BDS4_9EURO</name>
<dbReference type="EMBL" id="JAOPJF010000007">
    <property type="protein sequence ID" value="KAK1148512.1"/>
    <property type="molecule type" value="Genomic_DNA"/>
</dbReference>
<accession>A0ACC3BDS4</accession>
<evidence type="ECO:0000313" key="1">
    <source>
        <dbReference type="EMBL" id="KAK1148512.1"/>
    </source>
</evidence>
<dbReference type="Proteomes" id="UP001177260">
    <property type="component" value="Unassembled WGS sequence"/>
</dbReference>
<protein>
    <submittedName>
        <fullName evidence="1">Uncharacterized protein</fullName>
    </submittedName>
</protein>
<evidence type="ECO:0000313" key="2">
    <source>
        <dbReference type="Proteomes" id="UP001177260"/>
    </source>
</evidence>
<proteinExistence type="predicted"/>
<gene>
    <name evidence="1" type="ORF">N8T08_009518</name>
</gene>